<proteinExistence type="predicted"/>
<feature type="compositionally biased region" description="Basic and acidic residues" evidence="1">
    <location>
        <begin position="8"/>
        <end position="32"/>
    </location>
</feature>
<evidence type="ECO:0000256" key="1">
    <source>
        <dbReference type="SAM" id="MobiDB-lite"/>
    </source>
</evidence>
<evidence type="ECO:0000313" key="3">
    <source>
        <dbReference type="Proteomes" id="UP001066276"/>
    </source>
</evidence>
<reference evidence="2" key="1">
    <citation type="journal article" date="2022" name="bioRxiv">
        <title>Sequencing and chromosome-scale assembly of the giantPleurodeles waltlgenome.</title>
        <authorList>
            <person name="Brown T."/>
            <person name="Elewa A."/>
            <person name="Iarovenko S."/>
            <person name="Subramanian E."/>
            <person name="Araus A.J."/>
            <person name="Petzold A."/>
            <person name="Susuki M."/>
            <person name="Suzuki K.-i.T."/>
            <person name="Hayashi T."/>
            <person name="Toyoda A."/>
            <person name="Oliveira C."/>
            <person name="Osipova E."/>
            <person name="Leigh N.D."/>
            <person name="Simon A."/>
            <person name="Yun M.H."/>
        </authorList>
    </citation>
    <scope>NUCLEOTIDE SEQUENCE</scope>
    <source>
        <strain evidence="2">20211129_DDA</strain>
        <tissue evidence="2">Liver</tissue>
    </source>
</reference>
<gene>
    <name evidence="2" type="ORF">NDU88_007035</name>
</gene>
<dbReference type="AlphaFoldDB" id="A0AAV7U008"/>
<dbReference type="EMBL" id="JANPWB010000006">
    <property type="protein sequence ID" value="KAJ1181836.1"/>
    <property type="molecule type" value="Genomic_DNA"/>
</dbReference>
<accession>A0AAV7U008</accession>
<keyword evidence="3" id="KW-1185">Reference proteome</keyword>
<sequence>MAAHRVKKDSTLKDMPTKVAARKGDSRTEKLAVDSSVPPETKTCADDLLVLVTQPFMKALFAKLHKDIAPLWDNVAADLKEARKEVNELGNKVQRWQGCLRGGSVES</sequence>
<dbReference type="Proteomes" id="UP001066276">
    <property type="component" value="Chromosome 3_2"/>
</dbReference>
<comment type="caution">
    <text evidence="2">The sequence shown here is derived from an EMBL/GenBank/DDBJ whole genome shotgun (WGS) entry which is preliminary data.</text>
</comment>
<feature type="region of interest" description="Disordered" evidence="1">
    <location>
        <begin position="1"/>
        <end position="37"/>
    </location>
</feature>
<protein>
    <submittedName>
        <fullName evidence="2">Uncharacterized protein</fullName>
    </submittedName>
</protein>
<evidence type="ECO:0000313" key="2">
    <source>
        <dbReference type="EMBL" id="KAJ1181836.1"/>
    </source>
</evidence>
<organism evidence="2 3">
    <name type="scientific">Pleurodeles waltl</name>
    <name type="common">Iberian ribbed newt</name>
    <dbReference type="NCBI Taxonomy" id="8319"/>
    <lineage>
        <taxon>Eukaryota</taxon>
        <taxon>Metazoa</taxon>
        <taxon>Chordata</taxon>
        <taxon>Craniata</taxon>
        <taxon>Vertebrata</taxon>
        <taxon>Euteleostomi</taxon>
        <taxon>Amphibia</taxon>
        <taxon>Batrachia</taxon>
        <taxon>Caudata</taxon>
        <taxon>Salamandroidea</taxon>
        <taxon>Salamandridae</taxon>
        <taxon>Pleurodelinae</taxon>
        <taxon>Pleurodeles</taxon>
    </lineage>
</organism>
<name>A0AAV7U008_PLEWA</name>